<dbReference type="VEuPathDB" id="VectorBase:LLOJ001153"/>
<dbReference type="VEuPathDB" id="VectorBase:LLONM1_007512"/>
<sequence>MSWLKQIKQSTPIHLCLAVTFFTSGLVINATQLVLFVTVKPFNKTLYRSLMYYLCYSLYSRVK</sequence>
<reference evidence="2" key="1">
    <citation type="submission" date="2020-05" db="UniProtKB">
        <authorList>
            <consortium name="EnsemblMetazoa"/>
        </authorList>
    </citation>
    <scope>IDENTIFICATION</scope>
    <source>
        <strain evidence="2">Jacobina</strain>
    </source>
</reference>
<dbReference type="Proteomes" id="UP000092461">
    <property type="component" value="Unassembled WGS sequence"/>
</dbReference>
<evidence type="ECO:0000313" key="3">
    <source>
        <dbReference type="Proteomes" id="UP000092461"/>
    </source>
</evidence>
<dbReference type="EMBL" id="AJWK01004272">
    <property type="status" value="NOT_ANNOTATED_CDS"/>
    <property type="molecule type" value="Genomic_DNA"/>
</dbReference>
<keyword evidence="1" id="KW-0472">Membrane</keyword>
<accession>A0A1B0CAU1</accession>
<name>A0A1B0CAU1_LUTLO</name>
<feature type="transmembrane region" description="Helical" evidence="1">
    <location>
        <begin position="12"/>
        <end position="39"/>
    </location>
</feature>
<dbReference type="AlphaFoldDB" id="A0A1B0CAU1"/>
<keyword evidence="1" id="KW-0812">Transmembrane</keyword>
<evidence type="ECO:0000313" key="2">
    <source>
        <dbReference type="EnsemblMetazoa" id="LLOJ001153-PA"/>
    </source>
</evidence>
<dbReference type="EnsemblMetazoa" id="LLOJ001153-RA">
    <property type="protein sequence ID" value="LLOJ001153-PA"/>
    <property type="gene ID" value="LLOJ001153"/>
</dbReference>
<protein>
    <submittedName>
        <fullName evidence="2">Uncharacterized protein</fullName>
    </submittedName>
</protein>
<keyword evidence="1" id="KW-1133">Transmembrane helix</keyword>
<organism evidence="2 3">
    <name type="scientific">Lutzomyia longipalpis</name>
    <name type="common">Sand fly</name>
    <dbReference type="NCBI Taxonomy" id="7200"/>
    <lineage>
        <taxon>Eukaryota</taxon>
        <taxon>Metazoa</taxon>
        <taxon>Ecdysozoa</taxon>
        <taxon>Arthropoda</taxon>
        <taxon>Hexapoda</taxon>
        <taxon>Insecta</taxon>
        <taxon>Pterygota</taxon>
        <taxon>Neoptera</taxon>
        <taxon>Endopterygota</taxon>
        <taxon>Diptera</taxon>
        <taxon>Nematocera</taxon>
        <taxon>Psychodoidea</taxon>
        <taxon>Psychodidae</taxon>
        <taxon>Lutzomyia</taxon>
        <taxon>Lutzomyia</taxon>
    </lineage>
</organism>
<proteinExistence type="predicted"/>
<keyword evidence="3" id="KW-1185">Reference proteome</keyword>
<evidence type="ECO:0000256" key="1">
    <source>
        <dbReference type="SAM" id="Phobius"/>
    </source>
</evidence>